<feature type="transmembrane region" description="Helical" evidence="1">
    <location>
        <begin position="444"/>
        <end position="465"/>
    </location>
</feature>
<sequence>MGEYNVKEGVDPMRKLLKIVFVVMFICIVVLETSIISNAEESIHITNWLLASNILENGDLTVVEDITFNFQGQYNGVFREIILENTSGVEGIKIVEISEGKVLEYKNVKKARKGDGDVFVIKEEKDKILLQIFSPSKNQEKTFRLIYTVKNVAKKYKDIGEFYYKFLGKENTTPIDFFSAKITLPQRDSRNEVKIFAHGPLNGQVHKVSEDRIHLTVENVPKTTYIEGRILFPKEFIPLSNNTVDRDGYTSIIAEESGLQKKIEENKVKREARSLLFGNISVTVAVIEVLIGIFLIVKTRRVSDLRDEEKYEDIPEDCTPAIANYITGSAISSNTIIATMLDLYRKGYIKIENGDELTKKKEVLREFTILKVKEEDGNLKAHERYFIKWLIHEIGNGKSVTTKEIENYSKSNSVTFTKNYYEWQRQIKEDALNQGYFDKSTAKYGVPLIILFPIGIVLAIIALVYENLLGLTLMLTSILMLLQGIVLLSRRSDYGYLQYRRWGAFKNHMKKLKNNHDIKAADKYPKDMSLIYGLAFGIDGSILNKLNIETNGPDHTALYGGWIYWYFILNNNRNNAFNQSINNSFSGGTTTVGGGGSFTAGGGGGAGGGGAGGF</sequence>
<evidence type="ECO:0000256" key="1">
    <source>
        <dbReference type="SAM" id="Phobius"/>
    </source>
</evidence>
<dbReference type="Proteomes" id="UP000000269">
    <property type="component" value="Chromosome"/>
</dbReference>
<feature type="transmembrane region" description="Helical" evidence="1">
    <location>
        <begin position="471"/>
        <end position="489"/>
    </location>
</feature>
<feature type="transmembrane region" description="Helical" evidence="1">
    <location>
        <begin position="275"/>
        <end position="297"/>
    </location>
</feature>
<dbReference type="Pfam" id="PF09972">
    <property type="entry name" value="DUF2207"/>
    <property type="match status" value="1"/>
</dbReference>
<dbReference type="eggNOG" id="COG4907">
    <property type="taxonomic scope" value="Bacteria"/>
</dbReference>
<reference evidence="5" key="1">
    <citation type="submission" date="2007-10" db="EMBL/GenBank/DDBJ databases">
        <title>Complete genome of Alkaliphilus oremlandii OhILAs.</title>
        <authorList>
            <person name="Copeland A."/>
            <person name="Lucas S."/>
            <person name="Lapidus A."/>
            <person name="Barry K."/>
            <person name="Detter J.C."/>
            <person name="Glavina del Rio T."/>
            <person name="Hammon N."/>
            <person name="Israni S."/>
            <person name="Dalin E."/>
            <person name="Tice H."/>
            <person name="Pitluck S."/>
            <person name="Chain P."/>
            <person name="Malfatti S."/>
            <person name="Shin M."/>
            <person name="Vergez L."/>
            <person name="Schmutz J."/>
            <person name="Larimer F."/>
            <person name="Land M."/>
            <person name="Hauser L."/>
            <person name="Kyrpides N."/>
            <person name="Mikhailova N."/>
            <person name="Stolz J.F."/>
            <person name="Dawson A."/>
            <person name="Fisher E."/>
            <person name="Crable B."/>
            <person name="Perera E."/>
            <person name="Lisak J."/>
            <person name="Ranganathan M."/>
            <person name="Basu P."/>
            <person name="Richardson P."/>
        </authorList>
    </citation>
    <scope>NUCLEOTIDE SEQUENCE [LARGE SCALE GENOMIC DNA]</scope>
    <source>
        <strain evidence="5">OhILAs</strain>
    </source>
</reference>
<keyword evidence="5" id="KW-1185">Reference proteome</keyword>
<protein>
    <submittedName>
        <fullName evidence="4">Membrane protein-like protein</fullName>
    </submittedName>
</protein>
<dbReference type="STRING" id="350688.Clos_1362"/>
<keyword evidence="1" id="KW-1133">Transmembrane helix</keyword>
<organism evidence="4 5">
    <name type="scientific">Alkaliphilus oremlandii (strain OhILAs)</name>
    <name type="common">Clostridium oremlandii (strain OhILAs)</name>
    <dbReference type="NCBI Taxonomy" id="350688"/>
    <lineage>
        <taxon>Bacteria</taxon>
        <taxon>Bacillati</taxon>
        <taxon>Bacillota</taxon>
        <taxon>Clostridia</taxon>
        <taxon>Peptostreptococcales</taxon>
        <taxon>Natronincolaceae</taxon>
        <taxon>Alkaliphilus</taxon>
    </lineage>
</organism>
<dbReference type="HOGENOM" id="CLU_026556_1_1_9"/>
<keyword evidence="1" id="KW-0812">Transmembrane</keyword>
<dbReference type="KEGG" id="aoe:Clos_1362"/>
<evidence type="ECO:0000259" key="2">
    <source>
        <dbReference type="Pfam" id="PF09972"/>
    </source>
</evidence>
<evidence type="ECO:0000313" key="5">
    <source>
        <dbReference type="Proteomes" id="UP000000269"/>
    </source>
</evidence>
<accession>A8MH19</accession>
<feature type="transmembrane region" description="Helical" evidence="1">
    <location>
        <begin position="16"/>
        <end position="36"/>
    </location>
</feature>
<dbReference type="AlphaFoldDB" id="A8MH19"/>
<dbReference type="InterPro" id="IPR048389">
    <property type="entry name" value="YciQ-like_C"/>
</dbReference>
<gene>
    <name evidence="4" type="ordered locus">Clos_1362</name>
</gene>
<evidence type="ECO:0000259" key="3">
    <source>
        <dbReference type="Pfam" id="PF20990"/>
    </source>
</evidence>
<dbReference type="EMBL" id="CP000853">
    <property type="protein sequence ID" value="ABW18906.1"/>
    <property type="molecule type" value="Genomic_DNA"/>
</dbReference>
<feature type="domain" description="Predicted membrane protein YciQ-like C-terminal" evidence="3">
    <location>
        <begin position="309"/>
        <end position="539"/>
    </location>
</feature>
<name>A8MH19_ALKOO</name>
<feature type="domain" description="DUF2207" evidence="2">
    <location>
        <begin position="53"/>
        <end position="232"/>
    </location>
</feature>
<proteinExistence type="predicted"/>
<dbReference type="InterPro" id="IPR018702">
    <property type="entry name" value="DUF2207"/>
</dbReference>
<keyword evidence="1" id="KW-0472">Membrane</keyword>
<evidence type="ECO:0000313" key="4">
    <source>
        <dbReference type="EMBL" id="ABW18906.1"/>
    </source>
</evidence>
<dbReference type="Pfam" id="PF20990">
    <property type="entry name" value="DUF2207_C"/>
    <property type="match status" value="1"/>
</dbReference>